<evidence type="ECO:0000256" key="5">
    <source>
        <dbReference type="ARBA" id="ARBA00022729"/>
    </source>
</evidence>
<dbReference type="SUPFAM" id="SSF56112">
    <property type="entry name" value="Protein kinase-like (PK-like)"/>
    <property type="match status" value="1"/>
</dbReference>
<evidence type="ECO:0000256" key="10">
    <source>
        <dbReference type="ARBA" id="ARBA00023136"/>
    </source>
</evidence>
<keyword evidence="11" id="KW-0675">Receptor</keyword>
<evidence type="ECO:0000256" key="9">
    <source>
        <dbReference type="ARBA" id="ARBA00022989"/>
    </source>
</evidence>
<evidence type="ECO:0000256" key="11">
    <source>
        <dbReference type="ARBA" id="ARBA00023170"/>
    </source>
</evidence>
<dbReference type="InterPro" id="IPR001220">
    <property type="entry name" value="Legume_lectin_dom"/>
</dbReference>
<comment type="caution">
    <text evidence="14">The sequence shown here is derived from an EMBL/GenBank/DDBJ whole genome shotgun (WGS) entry which is preliminary data.</text>
</comment>
<keyword evidence="4 12" id="KW-0812">Transmembrane</keyword>
<dbReference type="SMART" id="SM00220">
    <property type="entry name" value="S_TKc"/>
    <property type="match status" value="1"/>
</dbReference>
<evidence type="ECO:0000256" key="4">
    <source>
        <dbReference type="ARBA" id="ARBA00022692"/>
    </source>
</evidence>
<reference evidence="14 15" key="1">
    <citation type="journal article" date="2024" name="G3 (Bethesda)">
        <title>Genome assembly of Hibiscus sabdariffa L. provides insights into metabolisms of medicinal natural products.</title>
        <authorList>
            <person name="Kim T."/>
        </authorList>
    </citation>
    <scope>NUCLEOTIDE SEQUENCE [LARGE SCALE GENOMIC DNA]</scope>
    <source>
        <strain evidence="14">TK-2024</strain>
        <tissue evidence="14">Old leaves</tissue>
    </source>
</reference>
<evidence type="ECO:0000313" key="14">
    <source>
        <dbReference type="EMBL" id="KAK8514802.1"/>
    </source>
</evidence>
<proteinExistence type="inferred from homology"/>
<comment type="similarity">
    <text evidence="2">In the N-terminal section; belongs to the leguminous lectin family.</text>
</comment>
<keyword evidence="10 12" id="KW-0472">Membrane</keyword>
<dbReference type="InterPro" id="IPR008271">
    <property type="entry name" value="Ser/Thr_kinase_AS"/>
</dbReference>
<dbReference type="PROSITE" id="PS00108">
    <property type="entry name" value="PROTEIN_KINASE_ST"/>
    <property type="match status" value="1"/>
</dbReference>
<comment type="similarity">
    <text evidence="3">In the C-terminal section; belongs to the protein kinase superfamily. Ser/Thr protein kinase family.</text>
</comment>
<dbReference type="Pfam" id="PF00069">
    <property type="entry name" value="Pkinase"/>
    <property type="match status" value="1"/>
</dbReference>
<feature type="domain" description="Protein kinase" evidence="13">
    <location>
        <begin position="190"/>
        <end position="425"/>
    </location>
</feature>
<dbReference type="InterPro" id="IPR000719">
    <property type="entry name" value="Prot_kinase_dom"/>
</dbReference>
<evidence type="ECO:0000256" key="8">
    <source>
        <dbReference type="ARBA" id="ARBA00022840"/>
    </source>
</evidence>
<evidence type="ECO:0000256" key="7">
    <source>
        <dbReference type="ARBA" id="ARBA00022741"/>
    </source>
</evidence>
<dbReference type="Proteomes" id="UP001472677">
    <property type="component" value="Unassembled WGS sequence"/>
</dbReference>
<keyword evidence="15" id="KW-1185">Reference proteome</keyword>
<gene>
    <name evidence="14" type="ORF">V6N12_057698</name>
</gene>
<keyword evidence="6" id="KW-0430">Lectin</keyword>
<evidence type="ECO:0000256" key="6">
    <source>
        <dbReference type="ARBA" id="ARBA00022734"/>
    </source>
</evidence>
<dbReference type="Gene3D" id="1.10.510.10">
    <property type="entry name" value="Transferase(Phosphotransferase) domain 1"/>
    <property type="match status" value="1"/>
</dbReference>
<dbReference type="InterPro" id="IPR013320">
    <property type="entry name" value="ConA-like_dom_sf"/>
</dbReference>
<dbReference type="PROSITE" id="PS50011">
    <property type="entry name" value="PROTEIN_KINASE_DOM"/>
    <property type="match status" value="1"/>
</dbReference>
<dbReference type="PANTHER" id="PTHR27007">
    <property type="match status" value="1"/>
</dbReference>
<keyword evidence="9 12" id="KW-1133">Transmembrane helix</keyword>
<keyword evidence="7" id="KW-0547">Nucleotide-binding</keyword>
<evidence type="ECO:0000259" key="13">
    <source>
        <dbReference type="PROSITE" id="PS50011"/>
    </source>
</evidence>
<organism evidence="14 15">
    <name type="scientific">Hibiscus sabdariffa</name>
    <name type="common">roselle</name>
    <dbReference type="NCBI Taxonomy" id="183260"/>
    <lineage>
        <taxon>Eukaryota</taxon>
        <taxon>Viridiplantae</taxon>
        <taxon>Streptophyta</taxon>
        <taxon>Embryophyta</taxon>
        <taxon>Tracheophyta</taxon>
        <taxon>Spermatophyta</taxon>
        <taxon>Magnoliopsida</taxon>
        <taxon>eudicotyledons</taxon>
        <taxon>Gunneridae</taxon>
        <taxon>Pentapetalae</taxon>
        <taxon>rosids</taxon>
        <taxon>malvids</taxon>
        <taxon>Malvales</taxon>
        <taxon>Malvaceae</taxon>
        <taxon>Malvoideae</taxon>
        <taxon>Hibiscus</taxon>
    </lineage>
</organism>
<evidence type="ECO:0000256" key="1">
    <source>
        <dbReference type="ARBA" id="ARBA00004479"/>
    </source>
</evidence>
<dbReference type="InterPro" id="IPR011009">
    <property type="entry name" value="Kinase-like_dom_sf"/>
</dbReference>
<feature type="transmembrane region" description="Helical" evidence="12">
    <location>
        <begin position="243"/>
        <end position="267"/>
    </location>
</feature>
<evidence type="ECO:0000256" key="12">
    <source>
        <dbReference type="SAM" id="Phobius"/>
    </source>
</evidence>
<evidence type="ECO:0000313" key="15">
    <source>
        <dbReference type="Proteomes" id="UP001472677"/>
    </source>
</evidence>
<sequence>MLIVSSKPFHQSPLINMPYFLLRLSPSSSSSQPTELLFPGFQQLNINRDWEQWHFMLNQSLLWPSFFVFNLICLCYSSQLSVTALLSQSPLLISKHLITLPNEYLGIHNATHISDFSNHVGIDINSLDSIASVPAAYYTHGGSTKQNLILQSGKKPIHAWIDYDSIENIMNVTIAPSPERPTCLSMWIFHRFSTSLCTASTGNALASSHYILGWSFKINGQAQAIDLSSLPSIPRVPEKHTNLTVAVSVSSVVLVTIAISIVIYLIIKIKNADVIEDWTAKILLPRTQPSNQRFQRQIFTQTGSLDEVLFDNPKKILNWDQRFKIIKDVAYGLLYLHEGYEQTVIHRDIKASNVLLDDGLHARLGDFGLARLYEHGSNPRTTRVVGTMGYLAPELPKTGKVTTSSDVYAFGAGAGLLIPRHYLRN</sequence>
<evidence type="ECO:0000256" key="3">
    <source>
        <dbReference type="ARBA" id="ARBA00010217"/>
    </source>
</evidence>
<keyword evidence="5" id="KW-0732">Signal</keyword>
<keyword evidence="8" id="KW-0067">ATP-binding</keyword>
<accession>A0ABR2C5W0</accession>
<dbReference type="Pfam" id="PF00139">
    <property type="entry name" value="Lectin_legB"/>
    <property type="match status" value="1"/>
</dbReference>
<evidence type="ECO:0000256" key="2">
    <source>
        <dbReference type="ARBA" id="ARBA00008536"/>
    </source>
</evidence>
<dbReference type="Gene3D" id="2.60.120.200">
    <property type="match status" value="1"/>
</dbReference>
<dbReference type="SUPFAM" id="SSF49899">
    <property type="entry name" value="Concanavalin A-like lectins/glucanases"/>
    <property type="match status" value="1"/>
</dbReference>
<dbReference type="InterPro" id="IPR050528">
    <property type="entry name" value="L-type_Lectin-RKs"/>
</dbReference>
<protein>
    <recommendedName>
        <fullName evidence="13">Protein kinase domain-containing protein</fullName>
    </recommendedName>
</protein>
<comment type="subcellular location">
    <subcellularLocation>
        <location evidence="1">Membrane</location>
        <topology evidence="1">Single-pass type I membrane protein</topology>
    </subcellularLocation>
</comment>
<dbReference type="EMBL" id="JBBPBM010000066">
    <property type="protein sequence ID" value="KAK8514802.1"/>
    <property type="molecule type" value="Genomic_DNA"/>
</dbReference>
<name>A0ABR2C5W0_9ROSI</name>